<accession>A0A5N6NWJ9</accession>
<name>A0A5N6NWJ9_9ASTR</name>
<feature type="region of interest" description="Disordered" evidence="1">
    <location>
        <begin position="31"/>
        <end position="52"/>
    </location>
</feature>
<reference evidence="2 3" key="1">
    <citation type="submission" date="2019-05" db="EMBL/GenBank/DDBJ databases">
        <title>Mikania micrantha, genome provides insights into the molecular mechanism of rapid growth.</title>
        <authorList>
            <person name="Liu B."/>
        </authorList>
    </citation>
    <scope>NUCLEOTIDE SEQUENCE [LARGE SCALE GENOMIC DNA]</scope>
    <source>
        <strain evidence="2">NLD-2019</strain>
        <tissue evidence="2">Leaf</tissue>
    </source>
</reference>
<dbReference type="Proteomes" id="UP000326396">
    <property type="component" value="Linkage Group LG16"/>
</dbReference>
<proteinExistence type="predicted"/>
<protein>
    <submittedName>
        <fullName evidence="2">Uncharacterized protein</fullName>
    </submittedName>
</protein>
<evidence type="ECO:0000256" key="1">
    <source>
        <dbReference type="SAM" id="MobiDB-lite"/>
    </source>
</evidence>
<organism evidence="2 3">
    <name type="scientific">Mikania micrantha</name>
    <name type="common">bitter vine</name>
    <dbReference type="NCBI Taxonomy" id="192012"/>
    <lineage>
        <taxon>Eukaryota</taxon>
        <taxon>Viridiplantae</taxon>
        <taxon>Streptophyta</taxon>
        <taxon>Embryophyta</taxon>
        <taxon>Tracheophyta</taxon>
        <taxon>Spermatophyta</taxon>
        <taxon>Magnoliopsida</taxon>
        <taxon>eudicotyledons</taxon>
        <taxon>Gunneridae</taxon>
        <taxon>Pentapetalae</taxon>
        <taxon>asterids</taxon>
        <taxon>campanulids</taxon>
        <taxon>Asterales</taxon>
        <taxon>Asteraceae</taxon>
        <taxon>Asteroideae</taxon>
        <taxon>Heliantheae alliance</taxon>
        <taxon>Eupatorieae</taxon>
        <taxon>Mikania</taxon>
    </lineage>
</organism>
<dbReference type="EMBL" id="SZYD01000008">
    <property type="protein sequence ID" value="KAD5507478.1"/>
    <property type="molecule type" value="Genomic_DNA"/>
</dbReference>
<keyword evidence="3" id="KW-1185">Reference proteome</keyword>
<sequence length="143" mass="16125">MMKYEDSCLISMKKSLDTCISSEQCSVLGESTMKPEQEEITQEENGEVMGSDPPTIWMKSYANGRPKGSILPNSKQNKQRWAYQAKGYLGPILRTKYCVSVLEDGNYVTHEVFPEIIFGPKLKILKGISDLSIARSKKPFTHN</sequence>
<gene>
    <name evidence="2" type="ORF">E3N88_15181</name>
</gene>
<comment type="caution">
    <text evidence="2">The sequence shown here is derived from an EMBL/GenBank/DDBJ whole genome shotgun (WGS) entry which is preliminary data.</text>
</comment>
<evidence type="ECO:0000313" key="3">
    <source>
        <dbReference type="Proteomes" id="UP000326396"/>
    </source>
</evidence>
<dbReference type="AlphaFoldDB" id="A0A5N6NWJ9"/>
<evidence type="ECO:0000313" key="2">
    <source>
        <dbReference type="EMBL" id="KAD5507478.1"/>
    </source>
</evidence>